<keyword evidence="4" id="KW-0597">Phosphoprotein</keyword>
<dbReference type="EMBL" id="KV454426">
    <property type="protein sequence ID" value="ODQ82323.1"/>
    <property type="molecule type" value="Genomic_DNA"/>
</dbReference>
<comment type="subunit">
    <text evidence="7">Component of the small nucleolar ribonucleoprotein particles containing H/ACA-type snoRNAs (H/ACA snoRNPs).</text>
</comment>
<comment type="subcellular location">
    <subcellularLocation>
        <location evidence="7">Nucleus</location>
        <location evidence="7">Nucleolus</location>
    </subcellularLocation>
</comment>
<evidence type="ECO:0000313" key="9">
    <source>
        <dbReference type="EMBL" id="ODQ82323.1"/>
    </source>
</evidence>
<dbReference type="GeneID" id="30149413"/>
<proteinExistence type="inferred from homology"/>
<evidence type="ECO:0000313" key="10">
    <source>
        <dbReference type="Proteomes" id="UP000094336"/>
    </source>
</evidence>
<evidence type="ECO:0000256" key="6">
    <source>
        <dbReference type="ARBA" id="ARBA00023242"/>
    </source>
</evidence>
<dbReference type="InterPro" id="IPR007504">
    <property type="entry name" value="H/ACA_rnp_Gar1/Naf1"/>
</dbReference>
<dbReference type="InterPro" id="IPR009000">
    <property type="entry name" value="Transl_B-barrel_sf"/>
</dbReference>
<dbReference type="Proteomes" id="UP000094336">
    <property type="component" value="Unassembled WGS sequence"/>
</dbReference>
<name>A0A1E3QXD4_9ASCO</name>
<protein>
    <recommendedName>
        <fullName evidence="7">H/ACA ribonucleoprotein complex subunit</fullName>
    </recommendedName>
</protein>
<evidence type="ECO:0000256" key="2">
    <source>
        <dbReference type="ARBA" id="ARBA00022517"/>
    </source>
</evidence>
<evidence type="ECO:0000256" key="3">
    <source>
        <dbReference type="ARBA" id="ARBA00022552"/>
    </source>
</evidence>
<dbReference type="GO" id="GO:0001522">
    <property type="term" value="P:pseudouridine synthesis"/>
    <property type="evidence" value="ECO:0007669"/>
    <property type="project" value="InterPro"/>
</dbReference>
<dbReference type="Gene3D" id="2.40.10.230">
    <property type="entry name" value="Probable tRNA pseudouridine synthase domain"/>
    <property type="match status" value="1"/>
</dbReference>
<dbReference type="GO" id="GO:0003723">
    <property type="term" value="F:RNA binding"/>
    <property type="evidence" value="ECO:0007669"/>
    <property type="project" value="UniProtKB-KW"/>
</dbReference>
<comment type="similarity">
    <text evidence="7">Belongs to the GAR1 family.</text>
</comment>
<dbReference type="RefSeq" id="XP_018987651.1">
    <property type="nucleotide sequence ID" value="XM_019131560.1"/>
</dbReference>
<comment type="similarity">
    <text evidence="1">Belongs to the NAF1 family.</text>
</comment>
<dbReference type="AlphaFoldDB" id="A0A1E3QXD4"/>
<comment type="function">
    <text evidence="7">Required for ribosome biogenesis. Part of a complex which catalyzes pseudouridylation of rRNA. This involves the isomerization of uridine such that the ribose is subsequently attached to C5, instead of the normal N1. Pseudouridine ("psi") residues may serve to stabilize the conformation of rRNAs.</text>
</comment>
<evidence type="ECO:0000256" key="4">
    <source>
        <dbReference type="ARBA" id="ARBA00022553"/>
    </source>
</evidence>
<evidence type="ECO:0000256" key="7">
    <source>
        <dbReference type="RuleBase" id="RU364004"/>
    </source>
</evidence>
<dbReference type="OrthoDB" id="21550at2759"/>
<accession>A0A1E3QXD4</accession>
<dbReference type="GO" id="GO:0006364">
    <property type="term" value="P:rRNA processing"/>
    <property type="evidence" value="ECO:0007669"/>
    <property type="project" value="UniProtKB-KW"/>
</dbReference>
<keyword evidence="6 7" id="KW-0539">Nucleus</keyword>
<organism evidence="9 10">
    <name type="scientific">Babjeviella inositovora NRRL Y-12698</name>
    <dbReference type="NCBI Taxonomy" id="984486"/>
    <lineage>
        <taxon>Eukaryota</taxon>
        <taxon>Fungi</taxon>
        <taxon>Dikarya</taxon>
        <taxon>Ascomycota</taxon>
        <taxon>Saccharomycotina</taxon>
        <taxon>Pichiomycetes</taxon>
        <taxon>Serinales incertae sedis</taxon>
        <taxon>Babjeviella</taxon>
    </lineage>
</organism>
<dbReference type="GO" id="GO:0000493">
    <property type="term" value="P:box H/ACA snoRNP assembly"/>
    <property type="evidence" value="ECO:0007669"/>
    <property type="project" value="InterPro"/>
</dbReference>
<evidence type="ECO:0000256" key="8">
    <source>
        <dbReference type="SAM" id="MobiDB-lite"/>
    </source>
</evidence>
<dbReference type="SUPFAM" id="SSF50447">
    <property type="entry name" value="Translation proteins"/>
    <property type="match status" value="1"/>
</dbReference>
<keyword evidence="2 7" id="KW-0690">Ribosome biogenesis</keyword>
<dbReference type="GO" id="GO:0005732">
    <property type="term" value="C:sno(s)RNA-containing ribonucleoprotein complex"/>
    <property type="evidence" value="ECO:0007669"/>
    <property type="project" value="InterPro"/>
</dbReference>
<dbReference type="InterPro" id="IPR038664">
    <property type="entry name" value="Gar1/Naf1_Cbf5-bd_sf"/>
</dbReference>
<feature type="region of interest" description="Disordered" evidence="8">
    <location>
        <begin position="1"/>
        <end position="29"/>
    </location>
</feature>
<evidence type="ECO:0000256" key="5">
    <source>
        <dbReference type="ARBA" id="ARBA00022884"/>
    </source>
</evidence>
<dbReference type="GO" id="GO:0005730">
    <property type="term" value="C:nucleolus"/>
    <property type="evidence" value="ECO:0007669"/>
    <property type="project" value="UniProtKB-SubCell"/>
</dbReference>
<keyword evidence="3 7" id="KW-0698">rRNA processing</keyword>
<keyword evidence="7" id="KW-0687">Ribonucleoprotein</keyword>
<dbReference type="PANTHER" id="PTHR31633:SF1">
    <property type="entry name" value="H_ACA RIBONUCLEOPROTEIN COMPLEX NON-CORE SUBUNIT NAF1"/>
    <property type="match status" value="1"/>
</dbReference>
<evidence type="ECO:0000256" key="1">
    <source>
        <dbReference type="ARBA" id="ARBA00009801"/>
    </source>
</evidence>
<sequence length="130" mass="14803">MHDDDDDEISGPIRSKNEMDEKAPSIPEDYAIDPNTPLELVGEITALVESSVIIKANVSGEFRILKDNSMLCFEDRTVLGPLFETFGRLQAPVYRVKISEEKFEQLKDRKGQRVYYVVPDSQFVYTDGIK</sequence>
<dbReference type="STRING" id="984486.A0A1E3QXD4"/>
<feature type="non-terminal residue" evidence="9">
    <location>
        <position position="130"/>
    </location>
</feature>
<dbReference type="Pfam" id="PF04410">
    <property type="entry name" value="Gar1"/>
    <property type="match status" value="1"/>
</dbReference>
<reference evidence="10" key="1">
    <citation type="submission" date="2016-05" db="EMBL/GenBank/DDBJ databases">
        <title>Comparative genomics of biotechnologically important yeasts.</title>
        <authorList>
            <consortium name="DOE Joint Genome Institute"/>
            <person name="Riley R."/>
            <person name="Haridas S."/>
            <person name="Wolfe K.H."/>
            <person name="Lopes M.R."/>
            <person name="Hittinger C.T."/>
            <person name="Goker M."/>
            <person name="Salamov A."/>
            <person name="Wisecaver J."/>
            <person name="Long T.M."/>
            <person name="Aerts A.L."/>
            <person name="Barry K."/>
            <person name="Choi C."/>
            <person name="Clum A."/>
            <person name="Coughlan A.Y."/>
            <person name="Deshpande S."/>
            <person name="Douglass A.P."/>
            <person name="Hanson S.J."/>
            <person name="Klenk H.-P."/>
            <person name="Labutti K."/>
            <person name="Lapidus A."/>
            <person name="Lindquist E."/>
            <person name="Lipzen A."/>
            <person name="Meier-Kolthoff J.P."/>
            <person name="Ohm R.A."/>
            <person name="Otillar R.P."/>
            <person name="Pangilinan J."/>
            <person name="Peng Y."/>
            <person name="Rokas A."/>
            <person name="Rosa C.A."/>
            <person name="Scheuner C."/>
            <person name="Sibirny A.A."/>
            <person name="Slot J.C."/>
            <person name="Stielow J.B."/>
            <person name="Sun H."/>
            <person name="Kurtzman C.P."/>
            <person name="Blackwell M."/>
            <person name="Grigoriev I.V."/>
            <person name="Jeffries T.W."/>
        </authorList>
    </citation>
    <scope>NUCLEOTIDE SEQUENCE [LARGE SCALE GENOMIC DNA]</scope>
    <source>
        <strain evidence="10">NRRL Y-12698</strain>
    </source>
</reference>
<keyword evidence="5 7" id="KW-0694">RNA-binding</keyword>
<keyword evidence="10" id="KW-1185">Reference proteome</keyword>
<dbReference type="PANTHER" id="PTHR31633">
    <property type="entry name" value="H/ACA RIBONUCLEOPROTEIN COMPLEX NON-CORE SUBUNIT NAF1"/>
    <property type="match status" value="1"/>
</dbReference>
<gene>
    <name evidence="9" type="ORF">BABINDRAFT_31747</name>
</gene>
<dbReference type="InterPro" id="IPR040309">
    <property type="entry name" value="Naf1"/>
</dbReference>